<accession>A0ABY6F876</accession>
<dbReference type="EMBL" id="CP081201">
    <property type="protein sequence ID" value="UXZ94079.1"/>
    <property type="molecule type" value="Genomic_DNA"/>
</dbReference>
<organism evidence="1 2">
    <name type="scientific">Pseudomonas phytophila</name>
    <dbReference type="NCBI Taxonomy" id="2867264"/>
    <lineage>
        <taxon>Bacteria</taxon>
        <taxon>Pseudomonadati</taxon>
        <taxon>Pseudomonadota</taxon>
        <taxon>Gammaproteobacteria</taxon>
        <taxon>Pseudomonadales</taxon>
        <taxon>Pseudomonadaceae</taxon>
        <taxon>Pseudomonas</taxon>
    </lineage>
</organism>
<evidence type="ECO:0000313" key="1">
    <source>
        <dbReference type="EMBL" id="UXZ94079.1"/>
    </source>
</evidence>
<protein>
    <submittedName>
        <fullName evidence="1">Uncharacterized protein</fullName>
    </submittedName>
</protein>
<dbReference type="RefSeq" id="WP_164706030.1">
    <property type="nucleotide sequence ID" value="NZ_CP081201.1"/>
</dbReference>
<reference evidence="1" key="1">
    <citation type="submission" date="2021-08" db="EMBL/GenBank/DDBJ databases">
        <title>Complete genome sequence of Pseudomonas phytophila.</title>
        <authorList>
            <person name="Weir B.S."/>
            <person name="Templeton M.D."/>
            <person name="Arshed S."/>
            <person name="Andersen M.T."/>
            <person name="Jayaraman J."/>
        </authorList>
    </citation>
    <scope>NUCLEOTIDE SEQUENCE</scope>
    <source>
        <strain evidence="1">ICMP 23753</strain>
    </source>
</reference>
<gene>
    <name evidence="1" type="ORF">K3169_17035</name>
</gene>
<proteinExistence type="predicted"/>
<name>A0ABY6F876_9PSED</name>
<evidence type="ECO:0000313" key="2">
    <source>
        <dbReference type="Proteomes" id="UP001063228"/>
    </source>
</evidence>
<dbReference type="Proteomes" id="UP001063228">
    <property type="component" value="Chromosome"/>
</dbReference>
<sequence>MPAKNDDAVGLVNRVDWFAGKPRSNKAIVCNEHKKARLAGLFLFGPRNQ</sequence>
<keyword evidence="2" id="KW-1185">Reference proteome</keyword>